<keyword evidence="4" id="KW-0410">Iron transport</keyword>
<dbReference type="PRINTS" id="PR01715">
    <property type="entry name" value="FERRIBNDNGPP"/>
</dbReference>
<dbReference type="Pfam" id="PF01497">
    <property type="entry name" value="Peripla_BP_2"/>
    <property type="match status" value="1"/>
</dbReference>
<dbReference type="EMBL" id="PUEJ01000007">
    <property type="protein sequence ID" value="PRH85695.1"/>
    <property type="molecule type" value="Genomic_DNA"/>
</dbReference>
<dbReference type="PANTHER" id="PTHR30532:SF1">
    <property type="entry name" value="IRON(3+)-HYDROXAMATE-BINDING PROTEIN FHUD"/>
    <property type="match status" value="1"/>
</dbReference>
<sequence>MVAPIPAPGATRRDLLRLMLAAPLLAGMSIEACAATPLRLVALDLLATELLVSLGVSPVAVANVALYRRLVAQPALADDVMDLGPLLEPNAELLQAIRPDAIVMAAWQAGPLRRLREIAPLVPLDAASAGKSGVAQATGLLVQLAELTGRKEAAQVLASQLEATFAEARTALAGRTRRSLYVGRFAQDGRTVALFGGTGLIGDSLSRLGLVNAWRGRVNGSGVISVGIDQLAGDPEARIVHFDRGVETRNALARLADNPLWRALPAVKAARLTMMPVIYPNGGVASALRFVRQLVESLPHDA</sequence>
<dbReference type="GO" id="GO:0030288">
    <property type="term" value="C:outer membrane-bounded periplasmic space"/>
    <property type="evidence" value="ECO:0007669"/>
    <property type="project" value="TreeGrafter"/>
</dbReference>
<keyword evidence="4" id="KW-0406">Ion transport</keyword>
<proteinExistence type="inferred from homology"/>
<dbReference type="GO" id="GO:1901678">
    <property type="term" value="P:iron coordination entity transport"/>
    <property type="evidence" value="ECO:0007669"/>
    <property type="project" value="UniProtKB-ARBA"/>
</dbReference>
<comment type="similarity">
    <text evidence="2">Belongs to the bacterial solute-binding protein 8 family.</text>
</comment>
<dbReference type="InterPro" id="IPR051313">
    <property type="entry name" value="Bact_iron-sidero_bind"/>
</dbReference>
<keyword evidence="3" id="KW-0813">Transport</keyword>
<dbReference type="Proteomes" id="UP000237682">
    <property type="component" value="Unassembled WGS sequence"/>
</dbReference>
<dbReference type="Gene3D" id="3.40.50.1980">
    <property type="entry name" value="Nitrogenase molybdenum iron protein domain"/>
    <property type="match status" value="2"/>
</dbReference>
<keyword evidence="8" id="KW-1185">Reference proteome</keyword>
<dbReference type="InterPro" id="IPR002491">
    <property type="entry name" value="ABC_transptr_periplasmic_BD"/>
</dbReference>
<dbReference type="AlphaFoldDB" id="A0A2S9Q8L7"/>
<feature type="domain" description="Fe/B12 periplasmic-binding" evidence="6">
    <location>
        <begin position="39"/>
        <end position="302"/>
    </location>
</feature>
<keyword evidence="4" id="KW-0408">Iron</keyword>
<protein>
    <recommendedName>
        <fullName evidence="6">Fe/B12 periplasmic-binding domain-containing protein</fullName>
    </recommendedName>
</protein>
<reference evidence="7 8" key="1">
    <citation type="submission" date="2018-02" db="EMBL/GenBank/DDBJ databases">
        <title>Whole genome sequencing of endophytic bacterium.</title>
        <authorList>
            <person name="Eedara R."/>
            <person name="Podile A.R."/>
        </authorList>
    </citation>
    <scope>NUCLEOTIDE SEQUENCE [LARGE SCALE GENOMIC DNA]</scope>
    <source>
        <strain evidence="7 8">RP1T</strain>
    </source>
</reference>
<evidence type="ECO:0000313" key="7">
    <source>
        <dbReference type="EMBL" id="PRH85695.1"/>
    </source>
</evidence>
<dbReference type="PANTHER" id="PTHR30532">
    <property type="entry name" value="IRON III DICITRATE-BINDING PERIPLASMIC PROTEIN"/>
    <property type="match status" value="1"/>
</dbReference>
<evidence type="ECO:0000256" key="1">
    <source>
        <dbReference type="ARBA" id="ARBA00004196"/>
    </source>
</evidence>
<evidence type="ECO:0000256" key="3">
    <source>
        <dbReference type="ARBA" id="ARBA00022448"/>
    </source>
</evidence>
<evidence type="ECO:0000259" key="6">
    <source>
        <dbReference type="PROSITE" id="PS50983"/>
    </source>
</evidence>
<evidence type="ECO:0000313" key="8">
    <source>
        <dbReference type="Proteomes" id="UP000237682"/>
    </source>
</evidence>
<dbReference type="PROSITE" id="PS50983">
    <property type="entry name" value="FE_B12_PBP"/>
    <property type="match status" value="1"/>
</dbReference>
<name>A0A2S9Q8L7_9HYPH</name>
<keyword evidence="5" id="KW-0732">Signal</keyword>
<accession>A0A2S9Q8L7</accession>
<evidence type="ECO:0000256" key="4">
    <source>
        <dbReference type="ARBA" id="ARBA00022496"/>
    </source>
</evidence>
<dbReference type="OrthoDB" id="8370650at2"/>
<evidence type="ECO:0000256" key="2">
    <source>
        <dbReference type="ARBA" id="ARBA00008814"/>
    </source>
</evidence>
<gene>
    <name evidence="7" type="ORF">C5L14_19215</name>
</gene>
<dbReference type="SUPFAM" id="SSF53807">
    <property type="entry name" value="Helical backbone' metal receptor"/>
    <property type="match status" value="1"/>
</dbReference>
<organism evidence="7 8">
    <name type="scientific">Labrys okinawensis</name>
    <dbReference type="NCBI Taxonomy" id="346911"/>
    <lineage>
        <taxon>Bacteria</taxon>
        <taxon>Pseudomonadati</taxon>
        <taxon>Pseudomonadota</taxon>
        <taxon>Alphaproteobacteria</taxon>
        <taxon>Hyphomicrobiales</taxon>
        <taxon>Xanthobacteraceae</taxon>
        <taxon>Labrys</taxon>
    </lineage>
</organism>
<comment type="subcellular location">
    <subcellularLocation>
        <location evidence="1">Cell envelope</location>
    </subcellularLocation>
</comment>
<comment type="caution">
    <text evidence="7">The sequence shown here is derived from an EMBL/GenBank/DDBJ whole genome shotgun (WGS) entry which is preliminary data.</text>
</comment>
<evidence type="ECO:0000256" key="5">
    <source>
        <dbReference type="ARBA" id="ARBA00022729"/>
    </source>
</evidence>